<dbReference type="PANTHER" id="PTHR10026">
    <property type="entry name" value="CYCLIN"/>
    <property type="match status" value="1"/>
</dbReference>
<dbReference type="Gene3D" id="1.10.472.10">
    <property type="entry name" value="Cyclin-like"/>
    <property type="match status" value="2"/>
</dbReference>
<dbReference type="InterPro" id="IPR006671">
    <property type="entry name" value="Cyclin_N"/>
</dbReference>
<accession>A0AAU9J8L7</accession>
<feature type="domain" description="Cyclin-like" evidence="2">
    <location>
        <begin position="152"/>
        <end position="229"/>
    </location>
</feature>
<dbReference type="Proteomes" id="UP001162131">
    <property type="component" value="Unassembled WGS sequence"/>
</dbReference>
<dbReference type="EMBL" id="CAJZBQ010000029">
    <property type="protein sequence ID" value="CAG9321716.1"/>
    <property type="molecule type" value="Genomic_DNA"/>
</dbReference>
<dbReference type="SMART" id="SM00385">
    <property type="entry name" value="CYCLIN"/>
    <property type="match status" value="2"/>
</dbReference>
<dbReference type="CDD" id="cd20546">
    <property type="entry name" value="CYCLIN_SpCG1C_ScCTK2-like_rpt2"/>
    <property type="match status" value="1"/>
</dbReference>
<comment type="similarity">
    <text evidence="1">Belongs to the cyclin family.</text>
</comment>
<dbReference type="GO" id="GO:0006357">
    <property type="term" value="P:regulation of transcription by RNA polymerase II"/>
    <property type="evidence" value="ECO:0007669"/>
    <property type="project" value="InterPro"/>
</dbReference>
<name>A0AAU9J8L7_9CILI</name>
<sequence length="230" mass="26393">MELLKSQLILTHERTIKIHDKTSEQGFCAESLMFIRDLAITLRLSQPCVATAQVYFNIFAVNHSKFKYDCLLLATACLFLAGKVLEQPRHLETFCKGFYERRAAIQMARNPRLQVPPMSPAMLQKFKQSIIDYEFNVLDVIGFNTEIPLPYSYITNFVNSYNLQPKLKDSFLRCANNFANDSFRTLVALKKEAENIARACIFLASKYLNIEAMVVADPETVEIILELYNN</sequence>
<dbReference type="SUPFAM" id="SSF47954">
    <property type="entry name" value="Cyclin-like"/>
    <property type="match status" value="2"/>
</dbReference>
<reference evidence="3" key="1">
    <citation type="submission" date="2021-09" db="EMBL/GenBank/DDBJ databases">
        <authorList>
            <consortium name="AG Swart"/>
            <person name="Singh M."/>
            <person name="Singh A."/>
            <person name="Seah K."/>
            <person name="Emmerich C."/>
        </authorList>
    </citation>
    <scope>NUCLEOTIDE SEQUENCE</scope>
    <source>
        <strain evidence="3">ATCC30299</strain>
    </source>
</reference>
<dbReference type="AlphaFoldDB" id="A0AAU9J8L7"/>
<gene>
    <name evidence="3" type="ORF">BSTOLATCC_MIC29630</name>
</gene>
<keyword evidence="4" id="KW-1185">Reference proteome</keyword>
<comment type="caution">
    <text evidence="3">The sequence shown here is derived from an EMBL/GenBank/DDBJ whole genome shotgun (WGS) entry which is preliminary data.</text>
</comment>
<organism evidence="3 4">
    <name type="scientific">Blepharisma stoltei</name>
    <dbReference type="NCBI Taxonomy" id="1481888"/>
    <lineage>
        <taxon>Eukaryota</taxon>
        <taxon>Sar</taxon>
        <taxon>Alveolata</taxon>
        <taxon>Ciliophora</taxon>
        <taxon>Postciliodesmatophora</taxon>
        <taxon>Heterotrichea</taxon>
        <taxon>Heterotrichida</taxon>
        <taxon>Blepharismidae</taxon>
        <taxon>Blepharisma</taxon>
    </lineage>
</organism>
<evidence type="ECO:0000256" key="1">
    <source>
        <dbReference type="RuleBase" id="RU000383"/>
    </source>
</evidence>
<evidence type="ECO:0000313" key="4">
    <source>
        <dbReference type="Proteomes" id="UP001162131"/>
    </source>
</evidence>
<dbReference type="Pfam" id="PF00134">
    <property type="entry name" value="Cyclin_N"/>
    <property type="match status" value="1"/>
</dbReference>
<proteinExistence type="inferred from homology"/>
<keyword evidence="1" id="KW-0195">Cyclin</keyword>
<dbReference type="InterPro" id="IPR043198">
    <property type="entry name" value="Cyclin/Ssn8"/>
</dbReference>
<dbReference type="GO" id="GO:0016538">
    <property type="term" value="F:cyclin-dependent protein serine/threonine kinase regulator activity"/>
    <property type="evidence" value="ECO:0007669"/>
    <property type="project" value="InterPro"/>
</dbReference>
<dbReference type="InterPro" id="IPR013763">
    <property type="entry name" value="Cyclin-like_dom"/>
</dbReference>
<evidence type="ECO:0000313" key="3">
    <source>
        <dbReference type="EMBL" id="CAG9321716.1"/>
    </source>
</evidence>
<protein>
    <recommendedName>
        <fullName evidence="2">Cyclin-like domain-containing protein</fullName>
    </recommendedName>
</protein>
<evidence type="ECO:0000259" key="2">
    <source>
        <dbReference type="SMART" id="SM00385"/>
    </source>
</evidence>
<dbReference type="InterPro" id="IPR036915">
    <property type="entry name" value="Cyclin-like_sf"/>
</dbReference>
<feature type="domain" description="Cyclin-like" evidence="2">
    <location>
        <begin position="33"/>
        <end position="139"/>
    </location>
</feature>